<dbReference type="InterPro" id="IPR002376">
    <property type="entry name" value="Formyl_transf_N"/>
</dbReference>
<comment type="function">
    <text evidence="3">Catalyzes the hydrolysis of 10-formyltetrahydrofolate (formyl-FH4) to formate and tetrahydrofolate (FH4).</text>
</comment>
<comment type="similarity">
    <text evidence="3">Belongs to the PurU family.</text>
</comment>
<dbReference type="Pfam" id="PF01842">
    <property type="entry name" value="ACT"/>
    <property type="match status" value="1"/>
</dbReference>
<reference evidence="6 7" key="1">
    <citation type="submission" date="2019-01" db="EMBL/GenBank/DDBJ databases">
        <title>Ktedonosporobacter rubrisoli SCAWS-G2.</title>
        <authorList>
            <person name="Huang Y."/>
            <person name="Yan B."/>
        </authorList>
    </citation>
    <scope>NUCLEOTIDE SEQUENCE [LARGE SCALE GENOMIC DNA]</scope>
    <source>
        <strain evidence="6 7">SCAWS-G2</strain>
    </source>
</reference>
<accession>A0A4P6K4A3</accession>
<organism evidence="6 7">
    <name type="scientific">Ktedonosporobacter rubrisoli</name>
    <dbReference type="NCBI Taxonomy" id="2509675"/>
    <lineage>
        <taxon>Bacteria</taxon>
        <taxon>Bacillati</taxon>
        <taxon>Chloroflexota</taxon>
        <taxon>Ktedonobacteria</taxon>
        <taxon>Ktedonobacterales</taxon>
        <taxon>Ktedonosporobacteraceae</taxon>
        <taxon>Ktedonosporobacter</taxon>
    </lineage>
</organism>
<dbReference type="Gene3D" id="3.40.50.170">
    <property type="entry name" value="Formyl transferase, N-terminal domain"/>
    <property type="match status" value="1"/>
</dbReference>
<proteinExistence type="inferred from homology"/>
<dbReference type="GO" id="GO:0006189">
    <property type="term" value="P:'de novo' IMP biosynthetic process"/>
    <property type="evidence" value="ECO:0007669"/>
    <property type="project" value="UniProtKB-UniRule"/>
</dbReference>
<gene>
    <name evidence="3 6" type="primary">purU</name>
    <name evidence="6" type="ORF">EPA93_46650</name>
</gene>
<dbReference type="PIRSF" id="PIRSF036480">
    <property type="entry name" value="FormyFH4_hydr"/>
    <property type="match status" value="1"/>
</dbReference>
<dbReference type="RefSeq" id="WP_129894117.1">
    <property type="nucleotide sequence ID" value="NZ_CP035758.1"/>
</dbReference>
<feature type="domain" description="ACT" evidence="5">
    <location>
        <begin position="9"/>
        <end position="90"/>
    </location>
</feature>
<dbReference type="NCBIfam" id="TIGR00655">
    <property type="entry name" value="PurU"/>
    <property type="match status" value="1"/>
</dbReference>
<dbReference type="SUPFAM" id="SSF55021">
    <property type="entry name" value="ACT-like"/>
    <property type="match status" value="1"/>
</dbReference>
<comment type="catalytic activity">
    <reaction evidence="3">
        <text>(6R)-10-formyltetrahydrofolate + H2O = (6S)-5,6,7,8-tetrahydrofolate + formate + H(+)</text>
        <dbReference type="Rhea" id="RHEA:19833"/>
        <dbReference type="ChEBI" id="CHEBI:15377"/>
        <dbReference type="ChEBI" id="CHEBI:15378"/>
        <dbReference type="ChEBI" id="CHEBI:15740"/>
        <dbReference type="ChEBI" id="CHEBI:57453"/>
        <dbReference type="ChEBI" id="CHEBI:195366"/>
        <dbReference type="EC" id="3.5.1.10"/>
    </reaction>
</comment>
<dbReference type="CDD" id="cd08648">
    <property type="entry name" value="FMT_core_Formyl-FH4-Hydrolase_C"/>
    <property type="match status" value="1"/>
</dbReference>
<dbReference type="AlphaFoldDB" id="A0A4P6K4A3"/>
<evidence type="ECO:0000313" key="7">
    <source>
        <dbReference type="Proteomes" id="UP000290365"/>
    </source>
</evidence>
<dbReference type="InterPro" id="IPR044074">
    <property type="entry name" value="PurU_ACT"/>
</dbReference>
<evidence type="ECO:0000256" key="2">
    <source>
        <dbReference type="ARBA" id="ARBA00022801"/>
    </source>
</evidence>
<dbReference type="OrthoDB" id="9806170at2"/>
<evidence type="ECO:0000256" key="3">
    <source>
        <dbReference type="HAMAP-Rule" id="MF_01927"/>
    </source>
</evidence>
<dbReference type="InterPro" id="IPR004810">
    <property type="entry name" value="PurU"/>
</dbReference>
<dbReference type="HAMAP" id="MF_01927">
    <property type="entry name" value="PurU"/>
    <property type="match status" value="1"/>
</dbReference>
<dbReference type="EMBL" id="CP035758">
    <property type="protein sequence ID" value="QBD83049.1"/>
    <property type="molecule type" value="Genomic_DNA"/>
</dbReference>
<dbReference type="PANTHER" id="PTHR42706">
    <property type="entry name" value="FORMYLTETRAHYDROFOLATE DEFORMYLASE"/>
    <property type="match status" value="1"/>
</dbReference>
<evidence type="ECO:0000259" key="5">
    <source>
        <dbReference type="PROSITE" id="PS51671"/>
    </source>
</evidence>
<dbReference type="PANTHER" id="PTHR42706:SF1">
    <property type="entry name" value="FORMYLTETRAHYDROFOLATE DEFORMYLASE 2, MITOCHONDRIAL"/>
    <property type="match status" value="1"/>
</dbReference>
<dbReference type="Gene3D" id="3.30.70.260">
    <property type="match status" value="1"/>
</dbReference>
<keyword evidence="1 3" id="KW-0554">One-carbon metabolism</keyword>
<dbReference type="UniPathway" id="UPA00074">
    <property type="reaction ID" value="UER00170"/>
</dbReference>
<dbReference type="PRINTS" id="PR01575">
    <property type="entry name" value="FFH4HYDRLASE"/>
</dbReference>
<evidence type="ECO:0000256" key="1">
    <source>
        <dbReference type="ARBA" id="ARBA00022563"/>
    </source>
</evidence>
<dbReference type="CDD" id="cd04875">
    <property type="entry name" value="ACT_F4HF-DF"/>
    <property type="match status" value="1"/>
</dbReference>
<keyword evidence="7" id="KW-1185">Reference proteome</keyword>
<dbReference type="SUPFAM" id="SSF53328">
    <property type="entry name" value="Formyltransferase"/>
    <property type="match status" value="1"/>
</dbReference>
<dbReference type="InterPro" id="IPR002912">
    <property type="entry name" value="ACT_dom"/>
</dbReference>
<evidence type="ECO:0000313" key="6">
    <source>
        <dbReference type="EMBL" id="QBD83049.1"/>
    </source>
</evidence>
<dbReference type="Pfam" id="PF00551">
    <property type="entry name" value="Formyl_trans_N"/>
    <property type="match status" value="1"/>
</dbReference>
<dbReference type="EC" id="3.5.1.10" evidence="3 4"/>
<name>A0A4P6K4A3_KTERU</name>
<sequence length="287" mass="33275">MPTPKHTITLLISCPDQPGIVAAISQFIFEHQGNIVQSAQHTTNQQDCTFFMRISFDENGFALTPGELRDAFLPIAERFHIKWSVHYSRERKRVGILVSKLDHCLTDLLWRWKSGELAMDIPFIISNHSTLEPLAQMYNIPYYHFPSRREQRTADQQSMLEFIYGKADFLILARYMQILEPFFVHAFPQQILNIHHSFLPAFIGANPYQRAFERGVKLIGATAHYVTDSLDEGPIIAQDVIHCNHRDTTEDLVRKGRDVERRVLAEAVRLHTEDRVLIYENKTIVFQ</sequence>
<dbReference type="NCBIfam" id="NF004684">
    <property type="entry name" value="PRK06027.1"/>
    <property type="match status" value="1"/>
</dbReference>
<comment type="pathway">
    <text evidence="3">Purine metabolism; IMP biosynthesis via de novo pathway; formate from 10-formyl-5,6,7,8-tetrahydrofolate: step 1/1.</text>
</comment>
<dbReference type="InterPro" id="IPR041729">
    <property type="entry name" value="Formyl-FH4-Hydrolase_C"/>
</dbReference>
<feature type="active site" evidence="3">
    <location>
        <position position="231"/>
    </location>
</feature>
<dbReference type="InterPro" id="IPR045865">
    <property type="entry name" value="ACT-like_dom_sf"/>
</dbReference>
<keyword evidence="3" id="KW-0658">Purine biosynthesis</keyword>
<dbReference type="InterPro" id="IPR036477">
    <property type="entry name" value="Formyl_transf_N_sf"/>
</dbReference>
<dbReference type="Proteomes" id="UP000290365">
    <property type="component" value="Chromosome"/>
</dbReference>
<dbReference type="GO" id="GO:0008864">
    <property type="term" value="F:formyltetrahydrofolate deformylase activity"/>
    <property type="evidence" value="ECO:0007669"/>
    <property type="project" value="UniProtKB-UniRule"/>
</dbReference>
<keyword evidence="2 3" id="KW-0378">Hydrolase</keyword>
<protein>
    <recommendedName>
        <fullName evidence="3 4">Formyltetrahydrofolate deformylase</fullName>
        <ecNumber evidence="3 4">3.5.1.10</ecNumber>
    </recommendedName>
    <alternativeName>
        <fullName evidence="3">Formyl-FH(4) hydrolase</fullName>
    </alternativeName>
</protein>
<dbReference type="KEGG" id="kbs:EPA93_46650"/>
<dbReference type="GO" id="GO:0006730">
    <property type="term" value="P:one-carbon metabolic process"/>
    <property type="evidence" value="ECO:0007669"/>
    <property type="project" value="UniProtKB-KW"/>
</dbReference>
<dbReference type="PROSITE" id="PS51671">
    <property type="entry name" value="ACT"/>
    <property type="match status" value="1"/>
</dbReference>
<evidence type="ECO:0000256" key="4">
    <source>
        <dbReference type="NCBIfam" id="TIGR00655"/>
    </source>
</evidence>